<name>A0A9P5XGJ5_9AGAR</name>
<organism evidence="4 5">
    <name type="scientific">Macrolepiota fuliginosa MF-IS2</name>
    <dbReference type="NCBI Taxonomy" id="1400762"/>
    <lineage>
        <taxon>Eukaryota</taxon>
        <taxon>Fungi</taxon>
        <taxon>Dikarya</taxon>
        <taxon>Basidiomycota</taxon>
        <taxon>Agaricomycotina</taxon>
        <taxon>Agaricomycetes</taxon>
        <taxon>Agaricomycetidae</taxon>
        <taxon>Agaricales</taxon>
        <taxon>Agaricineae</taxon>
        <taxon>Agaricaceae</taxon>
        <taxon>Macrolepiota</taxon>
    </lineage>
</organism>
<protein>
    <recommendedName>
        <fullName evidence="3">Nephrocystin 3-like N-terminal domain-containing protein</fullName>
    </recommendedName>
</protein>
<dbReference type="Proteomes" id="UP000807342">
    <property type="component" value="Unassembled WGS sequence"/>
</dbReference>
<keyword evidence="2" id="KW-0175">Coiled coil</keyword>
<evidence type="ECO:0000256" key="2">
    <source>
        <dbReference type="SAM" id="Coils"/>
    </source>
</evidence>
<dbReference type="PANTHER" id="PTHR10039:SF15">
    <property type="entry name" value="NACHT DOMAIN-CONTAINING PROTEIN"/>
    <property type="match status" value="1"/>
</dbReference>
<dbReference type="InterPro" id="IPR056884">
    <property type="entry name" value="NPHP3-like_N"/>
</dbReference>
<dbReference type="EMBL" id="MU151139">
    <property type="protein sequence ID" value="KAF9449135.1"/>
    <property type="molecule type" value="Genomic_DNA"/>
</dbReference>
<proteinExistence type="predicted"/>
<evidence type="ECO:0000259" key="3">
    <source>
        <dbReference type="Pfam" id="PF24883"/>
    </source>
</evidence>
<feature type="domain" description="Nephrocystin 3-like N-terminal" evidence="3">
    <location>
        <begin position="31"/>
        <end position="191"/>
    </location>
</feature>
<gene>
    <name evidence="4" type="ORF">P691DRAFT_728405</name>
</gene>
<reference evidence="4" key="1">
    <citation type="submission" date="2020-11" db="EMBL/GenBank/DDBJ databases">
        <authorList>
            <consortium name="DOE Joint Genome Institute"/>
            <person name="Ahrendt S."/>
            <person name="Riley R."/>
            <person name="Andreopoulos W."/>
            <person name="Labutti K."/>
            <person name="Pangilinan J."/>
            <person name="Ruiz-Duenas F.J."/>
            <person name="Barrasa J.M."/>
            <person name="Sanchez-Garcia M."/>
            <person name="Camarero S."/>
            <person name="Miyauchi S."/>
            <person name="Serrano A."/>
            <person name="Linde D."/>
            <person name="Babiker R."/>
            <person name="Drula E."/>
            <person name="Ayuso-Fernandez I."/>
            <person name="Pacheco R."/>
            <person name="Padilla G."/>
            <person name="Ferreira P."/>
            <person name="Barriuso J."/>
            <person name="Kellner H."/>
            <person name="Castanera R."/>
            <person name="Alfaro M."/>
            <person name="Ramirez L."/>
            <person name="Pisabarro A.G."/>
            <person name="Kuo A."/>
            <person name="Tritt A."/>
            <person name="Lipzen A."/>
            <person name="He G."/>
            <person name="Yan M."/>
            <person name="Ng V."/>
            <person name="Cullen D."/>
            <person name="Martin F."/>
            <person name="Rosso M.-N."/>
            <person name="Henrissat B."/>
            <person name="Hibbett D."/>
            <person name="Martinez A.T."/>
            <person name="Grigoriev I.V."/>
        </authorList>
    </citation>
    <scope>NUCLEOTIDE SEQUENCE</scope>
    <source>
        <strain evidence="4">MF-IS2</strain>
    </source>
</reference>
<dbReference type="PANTHER" id="PTHR10039">
    <property type="entry name" value="AMELOGENIN"/>
    <property type="match status" value="1"/>
</dbReference>
<evidence type="ECO:0000256" key="1">
    <source>
        <dbReference type="ARBA" id="ARBA00022737"/>
    </source>
</evidence>
<dbReference type="Gene3D" id="3.40.50.300">
    <property type="entry name" value="P-loop containing nucleotide triphosphate hydrolases"/>
    <property type="match status" value="1"/>
</dbReference>
<dbReference type="AlphaFoldDB" id="A0A9P5XGJ5"/>
<accession>A0A9P5XGJ5</accession>
<keyword evidence="5" id="KW-1185">Reference proteome</keyword>
<dbReference type="SUPFAM" id="SSF52540">
    <property type="entry name" value="P-loop containing nucleoside triphosphate hydrolases"/>
    <property type="match status" value="1"/>
</dbReference>
<evidence type="ECO:0000313" key="4">
    <source>
        <dbReference type="EMBL" id="KAF9449135.1"/>
    </source>
</evidence>
<keyword evidence="1" id="KW-0677">Repeat</keyword>
<feature type="coiled-coil region" evidence="2">
    <location>
        <begin position="581"/>
        <end position="608"/>
    </location>
</feature>
<dbReference type="InterPro" id="IPR027417">
    <property type="entry name" value="P-loop_NTPase"/>
</dbReference>
<dbReference type="Pfam" id="PF24883">
    <property type="entry name" value="NPHP3_N"/>
    <property type="match status" value="1"/>
</dbReference>
<comment type="caution">
    <text evidence="4">The sequence shown here is derived from an EMBL/GenBank/DDBJ whole genome shotgun (WGS) entry which is preliminary data.</text>
</comment>
<evidence type="ECO:0000313" key="5">
    <source>
        <dbReference type="Proteomes" id="UP000807342"/>
    </source>
</evidence>
<dbReference type="OrthoDB" id="4760524at2759"/>
<sequence length="616" mass="69812">MSGAIHDSSDRSYPPLCHPDTRKSLRSRIVEWGMGDANQWRMLWVYGPAAVGKSAVAQTIAEHFQSAGRLGATFFFSRPNHFNDPDCVIPTLAYQLATKHNRYKYIITQRLADDPLILKKNLRTQFKELIIEPFHILMTQYPQTVLEPFLIIIDGLDECKDKQAQCEFIDLISTHSRQVDIFPVFWLITSRPEWHLRTMLSNPDFHTTCKREKLEVNDTEAQDDVRCLLRDELEKTRKKYWDRLPASWPPEHNLRQIAVTASGHLGFASFLLRFISDEQYSNPQGQLQVCMSFLGGGGTVGAINPLHALDLLYRKIFTDVPANVLPTTMRILGLLILYSPQLSAEDHAKFLNIDLASFHRALQQLHSVVYIPSTDELCSNLRIYHASFSDFLKDSNRCGNFSLNENAVHYDVALQALHWMESLYPHVPNPSAPCRSHVTLEHFATHTVWKACCAVSGKFIPGLVSRLKALNFTRCTVDPQPTFGEFLWWLYSLGSPLNQSLICLVEEVPQEHTPIHLGSFYGCPASHFAAFNPEAADSRKFPRKLKVRLGKVGQVYILVNFSPATFAGPINETAQKELNGLKLLNFQLVETKQQIQQQEETNAKKVGETTHTGGGQ</sequence>